<dbReference type="OrthoDB" id="5867022at2759"/>
<protein>
    <recommendedName>
        <fullName evidence="1">SXP/RAL-2 family protein Ani s 5-like cation-binding domain-containing protein</fullName>
    </recommendedName>
</protein>
<gene>
    <name evidence="2" type="ORF">TELCIR_22978</name>
</gene>
<evidence type="ECO:0000259" key="1">
    <source>
        <dbReference type="Pfam" id="PF02520"/>
    </source>
</evidence>
<dbReference type="PANTHER" id="PTHR21593:SF36">
    <property type="entry name" value="DUF148 DOMAIN-CONTAINING PROTEIN-RELATED"/>
    <property type="match status" value="1"/>
</dbReference>
<dbReference type="PANTHER" id="PTHR21593">
    <property type="entry name" value="PRION-LIKE- Q/N-RICH -DOMAIN-BEARING PROTEIN PROTEIN"/>
    <property type="match status" value="1"/>
</dbReference>
<feature type="domain" description="SXP/RAL-2 family protein Ani s 5-like cation-binding" evidence="1">
    <location>
        <begin position="53"/>
        <end position="159"/>
    </location>
</feature>
<name>A0A2G9TCG4_TELCI</name>
<keyword evidence="3" id="KW-1185">Reference proteome</keyword>
<dbReference type="EMBL" id="KZ384960">
    <property type="protein sequence ID" value="PIO55634.1"/>
    <property type="molecule type" value="Genomic_DNA"/>
</dbReference>
<dbReference type="Pfam" id="PF02520">
    <property type="entry name" value="ANIS5_cation-bd"/>
    <property type="match status" value="1"/>
</dbReference>
<reference evidence="2 3" key="1">
    <citation type="submission" date="2015-09" db="EMBL/GenBank/DDBJ databases">
        <title>Draft genome of the parasitic nematode Teladorsagia circumcincta isolate WARC Sus (inbred).</title>
        <authorList>
            <person name="Mitreva M."/>
        </authorList>
    </citation>
    <scope>NUCLEOTIDE SEQUENCE [LARGE SCALE GENOMIC DNA]</scope>
    <source>
        <strain evidence="2 3">S</strain>
    </source>
</reference>
<evidence type="ECO:0000313" key="2">
    <source>
        <dbReference type="EMBL" id="PIO55634.1"/>
    </source>
</evidence>
<dbReference type="AlphaFoldDB" id="A0A2G9TCG4"/>
<evidence type="ECO:0000313" key="3">
    <source>
        <dbReference type="Proteomes" id="UP000230423"/>
    </source>
</evidence>
<sequence>MTGYYGESRMKTALIVFVFAAVVASGIARRHGGRGHHHGPPLPPYLESVSAGARRDYFKIVSNDTLTVAQQKQKIEDWAKTNKIEEQVKAYNEKRNAHMEEVKKNVTKLIDYLPTALTEFSRIVENENQTPKQIRERRHNLTATYPEAFHVLKFAFEQFMPKHAHMEVDTMAIAEAGE</sequence>
<feature type="non-terminal residue" evidence="2">
    <location>
        <position position="178"/>
    </location>
</feature>
<dbReference type="InterPro" id="IPR052823">
    <property type="entry name" value="SXP/RAL-2_related"/>
</dbReference>
<proteinExistence type="predicted"/>
<dbReference type="InterPro" id="IPR003677">
    <property type="entry name" value="ANIS5_cation-bd"/>
</dbReference>
<dbReference type="Proteomes" id="UP000230423">
    <property type="component" value="Unassembled WGS sequence"/>
</dbReference>
<organism evidence="2 3">
    <name type="scientific">Teladorsagia circumcincta</name>
    <name type="common">Brown stomach worm</name>
    <name type="synonym">Ostertagia circumcincta</name>
    <dbReference type="NCBI Taxonomy" id="45464"/>
    <lineage>
        <taxon>Eukaryota</taxon>
        <taxon>Metazoa</taxon>
        <taxon>Ecdysozoa</taxon>
        <taxon>Nematoda</taxon>
        <taxon>Chromadorea</taxon>
        <taxon>Rhabditida</taxon>
        <taxon>Rhabditina</taxon>
        <taxon>Rhabditomorpha</taxon>
        <taxon>Strongyloidea</taxon>
        <taxon>Trichostrongylidae</taxon>
        <taxon>Teladorsagia</taxon>
    </lineage>
</organism>
<accession>A0A2G9TCG4</accession>